<dbReference type="PROSITE" id="PS50812">
    <property type="entry name" value="PWWP"/>
    <property type="match status" value="1"/>
</dbReference>
<comment type="caution">
    <text evidence="3">The sequence shown here is derived from an EMBL/GenBank/DDBJ whole genome shotgun (WGS) entry which is preliminary data.</text>
</comment>
<evidence type="ECO:0000259" key="2">
    <source>
        <dbReference type="PROSITE" id="PS50812"/>
    </source>
</evidence>
<name>A0A7I8VGC2_9ANNE</name>
<sequence>MATDLAEDSDLQKKPLILSCQVEHISYRVLIASIQYQNNTYRGVLLNCQTGNLPGTLKIPNLAISTEKDPFRNVALKCEGEVLEKGKAEVSALSLRHTYNKSPLKTEANLLSEPRTKRISTESQNCNSQSATSICKRFKMASKRKADENTPKRKVKHPRLHHSMEKPRIFSSPSKYRAKNKEYNCENDILSNENCNRVVWAKLHGYSWWPGRILETKSTKYSIGWFGSTKMSTSMPKKRVCSFIDNFHKLFIPERDGNYKEAVSDALTFLSPTLTIDQVLKLKKL</sequence>
<dbReference type="EMBL" id="CAJFCJ010000005">
    <property type="protein sequence ID" value="CAD5114440.1"/>
    <property type="molecule type" value="Genomic_DNA"/>
</dbReference>
<dbReference type="Pfam" id="PF00855">
    <property type="entry name" value="PWWP"/>
    <property type="match status" value="1"/>
</dbReference>
<feature type="region of interest" description="Disordered" evidence="1">
    <location>
        <begin position="142"/>
        <end position="161"/>
    </location>
</feature>
<dbReference type="Gene3D" id="2.30.30.140">
    <property type="match status" value="1"/>
</dbReference>
<evidence type="ECO:0000313" key="3">
    <source>
        <dbReference type="EMBL" id="CAD5114440.1"/>
    </source>
</evidence>
<dbReference type="OrthoDB" id="5964980at2759"/>
<feature type="compositionally biased region" description="Basic residues" evidence="1">
    <location>
        <begin position="152"/>
        <end position="161"/>
    </location>
</feature>
<gene>
    <name evidence="3" type="ORF">DGYR_LOCUS3280</name>
</gene>
<dbReference type="Proteomes" id="UP000549394">
    <property type="component" value="Unassembled WGS sequence"/>
</dbReference>
<evidence type="ECO:0000313" key="4">
    <source>
        <dbReference type="Proteomes" id="UP000549394"/>
    </source>
</evidence>
<dbReference type="InterPro" id="IPR000313">
    <property type="entry name" value="PWWP_dom"/>
</dbReference>
<keyword evidence="4" id="KW-1185">Reference proteome</keyword>
<dbReference type="SUPFAM" id="SSF63748">
    <property type="entry name" value="Tudor/PWWP/MBT"/>
    <property type="match status" value="1"/>
</dbReference>
<feature type="domain" description="PWWP" evidence="2">
    <location>
        <begin position="195"/>
        <end position="232"/>
    </location>
</feature>
<organism evidence="3 4">
    <name type="scientific">Dimorphilus gyrociliatus</name>
    <dbReference type="NCBI Taxonomy" id="2664684"/>
    <lineage>
        <taxon>Eukaryota</taxon>
        <taxon>Metazoa</taxon>
        <taxon>Spiralia</taxon>
        <taxon>Lophotrochozoa</taxon>
        <taxon>Annelida</taxon>
        <taxon>Polychaeta</taxon>
        <taxon>Polychaeta incertae sedis</taxon>
        <taxon>Dinophilidae</taxon>
        <taxon>Dimorphilus</taxon>
    </lineage>
</organism>
<protein>
    <submittedName>
        <fullName evidence="3">DgyrCDS3571</fullName>
    </submittedName>
</protein>
<proteinExistence type="predicted"/>
<evidence type="ECO:0000256" key="1">
    <source>
        <dbReference type="SAM" id="MobiDB-lite"/>
    </source>
</evidence>
<reference evidence="3 4" key="1">
    <citation type="submission" date="2020-08" db="EMBL/GenBank/DDBJ databases">
        <authorList>
            <person name="Hejnol A."/>
        </authorList>
    </citation>
    <scope>NUCLEOTIDE SEQUENCE [LARGE SCALE GENOMIC DNA]</scope>
</reference>
<dbReference type="AlphaFoldDB" id="A0A7I8VGC2"/>
<accession>A0A7I8VGC2</accession>